<evidence type="ECO:0000313" key="3">
    <source>
        <dbReference type="Proteomes" id="UP000752171"/>
    </source>
</evidence>
<keyword evidence="1" id="KW-0472">Membrane</keyword>
<sequence>MLKLTRTGLWDLEFGNPQETWPAGEITVIGILLLVMSSLFVCLEHQLTRKTFTPISQKLIPVLSIHSPEPIGDAADWLD</sequence>
<dbReference type="EMBL" id="JAICCE010000005">
    <property type="protein sequence ID" value="KAG9276954.1"/>
    <property type="molecule type" value="Genomic_DNA"/>
</dbReference>
<accession>A0A8T2M169</accession>
<comment type="caution">
    <text evidence="2">The sequence shown here is derived from an EMBL/GenBank/DDBJ whole genome shotgun (WGS) entry which is preliminary data.</text>
</comment>
<proteinExistence type="predicted"/>
<gene>
    <name evidence="2" type="ORF">AMEX_G6932</name>
</gene>
<dbReference type="AlphaFoldDB" id="A0A8T2M169"/>
<reference evidence="2 3" key="1">
    <citation type="submission" date="2021-07" db="EMBL/GenBank/DDBJ databases">
        <authorList>
            <person name="Imarazene B."/>
            <person name="Zahm M."/>
            <person name="Klopp C."/>
            <person name="Cabau C."/>
            <person name="Beille S."/>
            <person name="Jouanno E."/>
            <person name="Castinel A."/>
            <person name="Lluch J."/>
            <person name="Gil L."/>
            <person name="Kuchtly C."/>
            <person name="Lopez Roques C."/>
            <person name="Donnadieu C."/>
            <person name="Parrinello H."/>
            <person name="Journot L."/>
            <person name="Du K."/>
            <person name="Schartl M."/>
            <person name="Retaux S."/>
            <person name="Guiguen Y."/>
        </authorList>
    </citation>
    <scope>NUCLEOTIDE SEQUENCE [LARGE SCALE GENOMIC DNA]</scope>
    <source>
        <strain evidence="2">Pach_M1</strain>
        <tissue evidence="2">Testis</tissue>
    </source>
</reference>
<evidence type="ECO:0000313" key="2">
    <source>
        <dbReference type="EMBL" id="KAG9276954.1"/>
    </source>
</evidence>
<keyword evidence="1" id="KW-0812">Transmembrane</keyword>
<name>A0A8T2M169_ASTMX</name>
<protein>
    <submittedName>
        <fullName evidence="2">Uncharacterized protein</fullName>
    </submittedName>
</protein>
<dbReference type="Proteomes" id="UP000752171">
    <property type="component" value="Unassembled WGS sequence"/>
</dbReference>
<feature type="transmembrane region" description="Helical" evidence="1">
    <location>
        <begin position="20"/>
        <end position="43"/>
    </location>
</feature>
<keyword evidence="1" id="KW-1133">Transmembrane helix</keyword>
<evidence type="ECO:0000256" key="1">
    <source>
        <dbReference type="SAM" id="Phobius"/>
    </source>
</evidence>
<organism evidence="2 3">
    <name type="scientific">Astyanax mexicanus</name>
    <name type="common">Blind cave fish</name>
    <name type="synonym">Astyanax fasciatus mexicanus</name>
    <dbReference type="NCBI Taxonomy" id="7994"/>
    <lineage>
        <taxon>Eukaryota</taxon>
        <taxon>Metazoa</taxon>
        <taxon>Chordata</taxon>
        <taxon>Craniata</taxon>
        <taxon>Vertebrata</taxon>
        <taxon>Euteleostomi</taxon>
        <taxon>Actinopterygii</taxon>
        <taxon>Neopterygii</taxon>
        <taxon>Teleostei</taxon>
        <taxon>Ostariophysi</taxon>
        <taxon>Characiformes</taxon>
        <taxon>Characoidei</taxon>
        <taxon>Acestrorhamphidae</taxon>
        <taxon>Acestrorhamphinae</taxon>
        <taxon>Astyanax</taxon>
    </lineage>
</organism>